<proteinExistence type="predicted"/>
<dbReference type="AlphaFoldDB" id="A0A4S4K7W1"/>
<organism evidence="1 2">
    <name type="scientific">Hermanssonia centrifuga</name>
    <dbReference type="NCBI Taxonomy" id="98765"/>
    <lineage>
        <taxon>Eukaryota</taxon>
        <taxon>Fungi</taxon>
        <taxon>Dikarya</taxon>
        <taxon>Basidiomycota</taxon>
        <taxon>Agaricomycotina</taxon>
        <taxon>Agaricomycetes</taxon>
        <taxon>Polyporales</taxon>
        <taxon>Meruliaceae</taxon>
        <taxon>Hermanssonia</taxon>
    </lineage>
</organism>
<accession>A0A4S4K7W1</accession>
<name>A0A4S4K7W1_9APHY</name>
<protein>
    <submittedName>
        <fullName evidence="1">Uncharacterized protein</fullName>
    </submittedName>
</protein>
<reference evidence="1 2" key="1">
    <citation type="submission" date="2019-02" db="EMBL/GenBank/DDBJ databases">
        <title>Genome sequencing of the rare red list fungi Phlebia centrifuga.</title>
        <authorList>
            <person name="Buettner E."/>
            <person name="Kellner H."/>
        </authorList>
    </citation>
    <scope>NUCLEOTIDE SEQUENCE [LARGE SCALE GENOMIC DNA]</scope>
    <source>
        <strain evidence="1 2">DSM 108282</strain>
    </source>
</reference>
<dbReference type="EMBL" id="SGPJ01000534">
    <property type="protein sequence ID" value="THG93943.1"/>
    <property type="molecule type" value="Genomic_DNA"/>
</dbReference>
<comment type="caution">
    <text evidence="1">The sequence shown here is derived from an EMBL/GenBank/DDBJ whole genome shotgun (WGS) entry which is preliminary data.</text>
</comment>
<evidence type="ECO:0000313" key="1">
    <source>
        <dbReference type="EMBL" id="THG93943.1"/>
    </source>
</evidence>
<sequence length="59" mass="6570">MINTVLANPMLTQVKHEQRYGGEVMTRTVNWVVAEGLEGAGARGWPDLRDDDDQDVDAK</sequence>
<keyword evidence="2" id="KW-1185">Reference proteome</keyword>
<evidence type="ECO:0000313" key="2">
    <source>
        <dbReference type="Proteomes" id="UP000309038"/>
    </source>
</evidence>
<dbReference type="Proteomes" id="UP000309038">
    <property type="component" value="Unassembled WGS sequence"/>
</dbReference>
<gene>
    <name evidence="1" type="ORF">EW026_g7419</name>
</gene>